<proteinExistence type="inferred from homology"/>
<dbReference type="SMART" id="SM01193">
    <property type="entry name" value="Enolase_N"/>
    <property type="match status" value="1"/>
</dbReference>
<comment type="function">
    <text evidence="3">Catalyzes the reversible conversion of 2-phosphoglycerate (2-PG) into phosphoenolpyruvate (PEP). It is essential for the degradation of carbohydrates via glycolysis.</text>
</comment>
<accession>A0ABS6D0T8</accession>
<keyword evidence="3" id="KW-0479">Metal-binding</keyword>
<feature type="binding site" evidence="3">
    <location>
        <position position="398"/>
    </location>
    <ligand>
        <name>(2R)-2-phosphoglycerate</name>
        <dbReference type="ChEBI" id="CHEBI:58289"/>
    </ligand>
</feature>
<dbReference type="PANTHER" id="PTHR11902">
    <property type="entry name" value="ENOLASE"/>
    <property type="match status" value="1"/>
</dbReference>
<comment type="catalytic activity">
    <reaction evidence="2">
        <text>(2R)-2-phosphoglycerate = phosphoenolpyruvate + H2O</text>
        <dbReference type="Rhea" id="RHEA:10164"/>
        <dbReference type="ChEBI" id="CHEBI:15377"/>
        <dbReference type="ChEBI" id="CHEBI:58289"/>
        <dbReference type="ChEBI" id="CHEBI:58702"/>
        <dbReference type="EC" id="4.2.1.11"/>
    </reaction>
    <physiologicalReaction direction="left-to-right" evidence="2">
        <dbReference type="Rhea" id="RHEA:10165"/>
    </physiologicalReaction>
</comment>
<feature type="active site" description="Proton acceptor" evidence="3">
    <location>
        <position position="347"/>
    </location>
</feature>
<dbReference type="Proteomes" id="UP000723714">
    <property type="component" value="Unassembled WGS sequence"/>
</dbReference>
<dbReference type="CDD" id="cd03313">
    <property type="entry name" value="enolase"/>
    <property type="match status" value="1"/>
</dbReference>
<dbReference type="InterPro" id="IPR020811">
    <property type="entry name" value="Enolase_N"/>
</dbReference>
<evidence type="ECO:0000313" key="6">
    <source>
        <dbReference type="EMBL" id="MBU3875199.1"/>
    </source>
</evidence>
<comment type="subcellular location">
    <subcellularLocation>
        <location evidence="3">Cytoplasm</location>
    </subcellularLocation>
    <subcellularLocation>
        <location evidence="3">Secreted</location>
    </subcellularLocation>
    <subcellularLocation>
        <location evidence="3">Cell surface</location>
    </subcellularLocation>
    <text evidence="3">Fractions of enolase are present in both the cytoplasm and on the cell surface.</text>
</comment>
<evidence type="ECO:0000256" key="1">
    <source>
        <dbReference type="ARBA" id="ARBA00022842"/>
    </source>
</evidence>
<dbReference type="Pfam" id="PF03952">
    <property type="entry name" value="Enolase_N"/>
    <property type="match status" value="1"/>
</dbReference>
<feature type="binding site" evidence="3">
    <location>
        <position position="295"/>
    </location>
    <ligand>
        <name>Mg(2+)</name>
        <dbReference type="ChEBI" id="CHEBI:18420"/>
    </ligand>
</feature>
<comment type="caution">
    <text evidence="6">The sequence shown here is derived from an EMBL/GenBank/DDBJ whole genome shotgun (WGS) entry which is preliminary data.</text>
</comment>
<feature type="binding site" evidence="3">
    <location>
        <position position="376"/>
    </location>
    <ligand>
        <name>(2R)-2-phosphoglycerate</name>
        <dbReference type="ChEBI" id="CHEBI:58289"/>
    </ligand>
</feature>
<comment type="similarity">
    <text evidence="3">Belongs to the enolase family.</text>
</comment>
<dbReference type="SMART" id="SM01192">
    <property type="entry name" value="Enolase_C"/>
    <property type="match status" value="1"/>
</dbReference>
<dbReference type="EMBL" id="JABACJ020000003">
    <property type="protein sequence ID" value="MBU3875199.1"/>
    <property type="molecule type" value="Genomic_DNA"/>
</dbReference>
<dbReference type="RefSeq" id="WP_216240067.1">
    <property type="nucleotide sequence ID" value="NZ_JABACJ020000003.1"/>
</dbReference>
<evidence type="ECO:0000259" key="5">
    <source>
        <dbReference type="SMART" id="SM01193"/>
    </source>
</evidence>
<dbReference type="SFLD" id="SFLDG00178">
    <property type="entry name" value="enolase"/>
    <property type="match status" value="1"/>
</dbReference>
<evidence type="ECO:0000256" key="3">
    <source>
        <dbReference type="HAMAP-Rule" id="MF_00318"/>
    </source>
</evidence>
<feature type="domain" description="Enolase N-terminal" evidence="5">
    <location>
        <begin position="7"/>
        <end position="136"/>
    </location>
</feature>
<dbReference type="GO" id="GO:0004634">
    <property type="term" value="F:phosphopyruvate hydratase activity"/>
    <property type="evidence" value="ECO:0007669"/>
    <property type="project" value="UniProtKB-EC"/>
</dbReference>
<keyword evidence="3 6" id="KW-0456">Lyase</keyword>
<keyword evidence="3" id="KW-0963">Cytoplasm</keyword>
<evidence type="ECO:0000313" key="7">
    <source>
        <dbReference type="Proteomes" id="UP000723714"/>
    </source>
</evidence>
<dbReference type="PROSITE" id="PS00164">
    <property type="entry name" value="ENOLASE"/>
    <property type="match status" value="1"/>
</dbReference>
<dbReference type="NCBIfam" id="TIGR01060">
    <property type="entry name" value="eno"/>
    <property type="match status" value="1"/>
</dbReference>
<feature type="binding site" evidence="3">
    <location>
        <position position="165"/>
    </location>
    <ligand>
        <name>(2R)-2-phosphoglycerate</name>
        <dbReference type="ChEBI" id="CHEBI:58289"/>
    </ligand>
</feature>
<evidence type="ECO:0000256" key="2">
    <source>
        <dbReference type="ARBA" id="ARBA00048951"/>
    </source>
</evidence>
<dbReference type="InterPro" id="IPR020809">
    <property type="entry name" value="Enolase_CS"/>
</dbReference>
<reference evidence="6 7" key="1">
    <citation type="submission" date="2021-06" db="EMBL/GenBank/DDBJ databases">
        <title>Faecalicatena sp. nov. isolated from porcine feces.</title>
        <authorList>
            <person name="Oh B.S."/>
            <person name="Lee J.H."/>
        </authorList>
    </citation>
    <scope>NUCLEOTIDE SEQUENCE [LARGE SCALE GENOMIC DNA]</scope>
    <source>
        <strain evidence="6 7">AGMB00832</strain>
    </source>
</reference>
<gene>
    <name evidence="3 6" type="primary">eno</name>
    <name evidence="6" type="ORF">HGO97_005140</name>
</gene>
<dbReference type="PIRSF" id="PIRSF001400">
    <property type="entry name" value="Enolase"/>
    <property type="match status" value="1"/>
</dbReference>
<keyword evidence="3" id="KW-0324">Glycolysis</keyword>
<name>A0ABS6D0T8_9FIRM</name>
<dbReference type="Pfam" id="PF00113">
    <property type="entry name" value="Enolase_C"/>
    <property type="match status" value="1"/>
</dbReference>
<dbReference type="HAMAP" id="MF_00318">
    <property type="entry name" value="Enolase"/>
    <property type="match status" value="1"/>
</dbReference>
<feature type="binding site" evidence="3">
    <location>
        <position position="322"/>
    </location>
    <ligand>
        <name>Mg(2+)</name>
        <dbReference type="ChEBI" id="CHEBI:18420"/>
    </ligand>
</feature>
<feature type="active site" description="Proton donor" evidence="3">
    <location>
        <position position="207"/>
    </location>
</feature>
<dbReference type="InterPro" id="IPR000941">
    <property type="entry name" value="Enolase"/>
</dbReference>
<feature type="binding site" evidence="3">
    <location>
        <position position="244"/>
    </location>
    <ligand>
        <name>Mg(2+)</name>
        <dbReference type="ChEBI" id="CHEBI:18420"/>
    </ligand>
</feature>
<sequence>MYQYLPIRDVYAREIIDSRGNPTIEVEVLVGEETVGRAAVPSGASTGKYEAVELRDHEERYGGKGVERAVEHVNDQIARAVIGMNVFDQAALDQVLIKTDGSKNKKNLGANALLGVSMAAAKAAAGALKVPLYRYLGGVNAHKLPTPMMNILNGGAHADNTLDIQEFMIMPVGACCFKEGLRMCAEIYQTLKKLLKENGLNTAVGDEGGFAPDLPDAKEALKFIRDAVERAGYQMGKDIAIALDIAASELYNKDYKKYEFPGESKMQGQKIVRSAEELIEYYEDLSLEFPIYSIEDPLDEEDWDGWELLTTRLGNEIQLVGDDLFVTNVERLKKGIDQNVANAILVKVNQIGTLTEAIEAIDMAQKAGYNAIISHRSGETEDTTIADIAVAFNTGQIKTGAPCRTERVAKYNQLLRIEEELGK</sequence>
<dbReference type="PANTHER" id="PTHR11902:SF1">
    <property type="entry name" value="ENOLASE"/>
    <property type="match status" value="1"/>
</dbReference>
<feature type="domain" description="Enolase C-terminal TIM barrel" evidence="4">
    <location>
        <begin position="141"/>
        <end position="423"/>
    </location>
</feature>
<protein>
    <recommendedName>
        <fullName evidence="3">Enolase</fullName>
        <ecNumber evidence="3">4.2.1.11</ecNumber>
    </recommendedName>
    <alternativeName>
        <fullName evidence="3">2-phospho-D-glycerate hydro-lyase</fullName>
    </alternativeName>
    <alternativeName>
        <fullName evidence="3">2-phosphoglycerate dehydratase</fullName>
    </alternativeName>
</protein>
<comment type="pathway">
    <text evidence="3">Carbohydrate degradation; glycolysis; pyruvate from D-glyceraldehyde 3-phosphate: step 4/5.</text>
</comment>
<evidence type="ECO:0000259" key="4">
    <source>
        <dbReference type="SMART" id="SM01192"/>
    </source>
</evidence>
<keyword evidence="7" id="KW-1185">Reference proteome</keyword>
<dbReference type="SFLD" id="SFLDF00002">
    <property type="entry name" value="enolase"/>
    <property type="match status" value="1"/>
</dbReference>
<comment type="cofactor">
    <cofactor evidence="3">
        <name>Mg(2+)</name>
        <dbReference type="ChEBI" id="CHEBI:18420"/>
    </cofactor>
    <text evidence="3">Binds a second Mg(2+) ion via substrate during catalysis.</text>
</comment>
<keyword evidence="3" id="KW-0964">Secreted</keyword>
<dbReference type="InterPro" id="IPR020810">
    <property type="entry name" value="Enolase_C"/>
</dbReference>
<dbReference type="EC" id="4.2.1.11" evidence="3"/>
<keyword evidence="1 3" id="KW-0460">Magnesium</keyword>
<organism evidence="6 7">
    <name type="scientific">Faecalicatena faecalis</name>
    <dbReference type="NCBI Taxonomy" id="2726362"/>
    <lineage>
        <taxon>Bacteria</taxon>
        <taxon>Bacillati</taxon>
        <taxon>Bacillota</taxon>
        <taxon>Clostridia</taxon>
        <taxon>Lachnospirales</taxon>
        <taxon>Lachnospiraceae</taxon>
        <taxon>Faecalicatena</taxon>
    </lineage>
</organism>
<dbReference type="SFLD" id="SFLDS00001">
    <property type="entry name" value="Enolase"/>
    <property type="match status" value="1"/>
</dbReference>
<feature type="binding site" evidence="3">
    <location>
        <position position="377"/>
    </location>
    <ligand>
        <name>(2R)-2-phosphoglycerate</name>
        <dbReference type="ChEBI" id="CHEBI:58289"/>
    </ligand>
</feature>
<feature type="binding site" evidence="3">
    <location>
        <position position="347"/>
    </location>
    <ligand>
        <name>(2R)-2-phosphoglycerate</name>
        <dbReference type="ChEBI" id="CHEBI:58289"/>
    </ligand>
</feature>